<dbReference type="PANTHER" id="PTHR10772:SF58">
    <property type="entry name" value="CO-CHAPERONIN GROES"/>
    <property type="match status" value="1"/>
</dbReference>
<dbReference type="HAMAP" id="MF_00580">
    <property type="entry name" value="CH10"/>
    <property type="match status" value="1"/>
</dbReference>
<dbReference type="GO" id="GO:0005524">
    <property type="term" value="F:ATP binding"/>
    <property type="evidence" value="ECO:0007669"/>
    <property type="project" value="InterPro"/>
</dbReference>
<comment type="similarity">
    <text evidence="1 3 4">Belongs to the GroES chaperonin family.</text>
</comment>
<keyword evidence="6" id="KW-0346">Stress response</keyword>
<dbReference type="InterPro" id="IPR018369">
    <property type="entry name" value="Chaprnonin_Cpn10_CS"/>
</dbReference>
<dbReference type="InterPro" id="IPR037124">
    <property type="entry name" value="Chaperonin_GroES_sf"/>
</dbReference>
<dbReference type="InterPro" id="IPR020818">
    <property type="entry name" value="Chaperonin_GroES"/>
</dbReference>
<dbReference type="PANTHER" id="PTHR10772">
    <property type="entry name" value="10 KDA HEAT SHOCK PROTEIN"/>
    <property type="match status" value="1"/>
</dbReference>
<protein>
    <recommendedName>
        <fullName evidence="3">Co-chaperonin GroES</fullName>
    </recommendedName>
    <alternativeName>
        <fullName evidence="3">10 kDa chaperonin</fullName>
    </alternativeName>
    <alternativeName>
        <fullName evidence="3">Chaperonin-10</fullName>
        <shortName evidence="3">Cpn10</shortName>
    </alternativeName>
</protein>
<reference evidence="6 7" key="1">
    <citation type="submission" date="2017-08" db="EMBL/GenBank/DDBJ databases">
        <title>Burning lignite coal seam in the remote Altai Mountains harbors a hydrogen-driven thermophilic microbial community.</title>
        <authorList>
            <person name="Kadnikov V.V."/>
            <person name="Mardanov A.V."/>
            <person name="Ivasenko D."/>
            <person name="Beletsky A.V."/>
            <person name="Karnachuk O.V."/>
            <person name="Ravin N.V."/>
        </authorList>
    </citation>
    <scope>NUCLEOTIDE SEQUENCE [LARGE SCALE GENOMIC DNA]</scope>
    <source>
        <strain evidence="6">AL33</strain>
    </source>
</reference>
<accession>A0A2T5GC54</accession>
<dbReference type="NCBIfam" id="NF001531">
    <property type="entry name" value="PRK00364.2-2"/>
    <property type="match status" value="1"/>
</dbReference>
<dbReference type="AlphaFoldDB" id="A0A2T5GC54"/>
<organism evidence="6 7">
    <name type="scientific">Hydrogenibacillus schlegelii</name>
    <name type="common">Bacillus schlegelii</name>
    <dbReference type="NCBI Taxonomy" id="1484"/>
    <lineage>
        <taxon>Bacteria</taxon>
        <taxon>Bacillati</taxon>
        <taxon>Bacillota</taxon>
        <taxon>Bacilli</taxon>
        <taxon>Bacillales</taxon>
        <taxon>Bacillales Family X. Incertae Sedis</taxon>
        <taxon>Hydrogenibacillus</taxon>
    </lineage>
</organism>
<feature type="region of interest" description="Disordered" evidence="5">
    <location>
        <begin position="1"/>
        <end position="37"/>
    </location>
</feature>
<dbReference type="NCBIfam" id="NF001527">
    <property type="entry name" value="PRK00364.1-2"/>
    <property type="match status" value="1"/>
</dbReference>
<dbReference type="SUPFAM" id="SSF50129">
    <property type="entry name" value="GroES-like"/>
    <property type="match status" value="1"/>
</dbReference>
<dbReference type="GO" id="GO:0051087">
    <property type="term" value="F:protein-folding chaperone binding"/>
    <property type="evidence" value="ECO:0007669"/>
    <property type="project" value="TreeGrafter"/>
</dbReference>
<evidence type="ECO:0000256" key="3">
    <source>
        <dbReference type="HAMAP-Rule" id="MF_00580"/>
    </source>
</evidence>
<feature type="compositionally biased region" description="Basic and acidic residues" evidence="5">
    <location>
        <begin position="12"/>
        <end position="27"/>
    </location>
</feature>
<evidence type="ECO:0000256" key="2">
    <source>
        <dbReference type="ARBA" id="ARBA00023186"/>
    </source>
</evidence>
<gene>
    <name evidence="3" type="primary">groES</name>
    <name evidence="3" type="synonym">groS</name>
    <name evidence="6" type="ORF">HSCHL_1402</name>
</gene>
<dbReference type="PROSITE" id="PS00681">
    <property type="entry name" value="CHAPERONINS_CPN10"/>
    <property type="match status" value="1"/>
</dbReference>
<sequence length="100" mass="11068">MAKEGSPMLRPLGDRVIVEPAEREEKTASGIVLPDTAKEKPQEGKVIAVGTGRLEDGKRVPLEVKEGDRVIFSKYAGTEVKYQDKEYLILRESDILAVID</sequence>
<dbReference type="Pfam" id="PF00166">
    <property type="entry name" value="Cpn10"/>
    <property type="match status" value="1"/>
</dbReference>
<dbReference type="Proteomes" id="UP000244180">
    <property type="component" value="Unassembled WGS sequence"/>
</dbReference>
<evidence type="ECO:0000313" key="6">
    <source>
        <dbReference type="EMBL" id="PTQ53774.1"/>
    </source>
</evidence>
<name>A0A2T5GC54_HYDSH</name>
<dbReference type="Gene3D" id="2.30.33.40">
    <property type="entry name" value="GroES chaperonin"/>
    <property type="match status" value="1"/>
</dbReference>
<keyword evidence="3" id="KW-0963">Cytoplasm</keyword>
<comment type="subcellular location">
    <subcellularLocation>
        <location evidence="3">Cytoplasm</location>
    </subcellularLocation>
</comment>
<dbReference type="NCBIfam" id="NF001534">
    <property type="entry name" value="PRK00364.2-5"/>
    <property type="match status" value="1"/>
</dbReference>
<comment type="function">
    <text evidence="3 4">Together with the chaperonin GroEL, plays an essential role in assisting protein folding. The GroEL-GroES system forms a nano-cage that allows encapsulation of the non-native substrate proteins and provides a physical environment optimized to promote and accelerate protein folding. GroES binds to the apical surface of the GroEL ring, thereby capping the opening of the GroEL channel.</text>
</comment>
<dbReference type="NCBIfam" id="NF001533">
    <property type="entry name" value="PRK00364.2-4"/>
    <property type="match status" value="1"/>
</dbReference>
<evidence type="ECO:0000256" key="5">
    <source>
        <dbReference type="SAM" id="MobiDB-lite"/>
    </source>
</evidence>
<dbReference type="SMART" id="SM00883">
    <property type="entry name" value="Cpn10"/>
    <property type="match status" value="1"/>
</dbReference>
<dbReference type="FunFam" id="2.30.33.40:FF:000001">
    <property type="entry name" value="10 kDa chaperonin"/>
    <property type="match status" value="1"/>
</dbReference>
<dbReference type="GO" id="GO:0051082">
    <property type="term" value="F:unfolded protein binding"/>
    <property type="evidence" value="ECO:0007669"/>
    <property type="project" value="TreeGrafter"/>
</dbReference>
<evidence type="ECO:0000313" key="7">
    <source>
        <dbReference type="Proteomes" id="UP000244180"/>
    </source>
</evidence>
<dbReference type="InterPro" id="IPR011032">
    <property type="entry name" value="GroES-like_sf"/>
</dbReference>
<dbReference type="EMBL" id="PEBV01000010">
    <property type="protein sequence ID" value="PTQ53774.1"/>
    <property type="molecule type" value="Genomic_DNA"/>
</dbReference>
<comment type="subunit">
    <text evidence="3">Heptamer of 7 subunits arranged in a ring. Interacts with the chaperonin GroEL.</text>
</comment>
<dbReference type="CDD" id="cd00320">
    <property type="entry name" value="cpn10"/>
    <property type="match status" value="1"/>
</dbReference>
<comment type="caution">
    <text evidence="6">The sequence shown here is derived from an EMBL/GenBank/DDBJ whole genome shotgun (WGS) entry which is preliminary data.</text>
</comment>
<dbReference type="NCBIfam" id="NF001530">
    <property type="entry name" value="PRK00364.1-6"/>
    <property type="match status" value="1"/>
</dbReference>
<evidence type="ECO:0000256" key="1">
    <source>
        <dbReference type="ARBA" id="ARBA00006975"/>
    </source>
</evidence>
<dbReference type="GO" id="GO:0046872">
    <property type="term" value="F:metal ion binding"/>
    <property type="evidence" value="ECO:0007669"/>
    <property type="project" value="TreeGrafter"/>
</dbReference>
<dbReference type="GO" id="GO:0044183">
    <property type="term" value="F:protein folding chaperone"/>
    <property type="evidence" value="ECO:0007669"/>
    <property type="project" value="InterPro"/>
</dbReference>
<proteinExistence type="inferred from homology"/>
<evidence type="ECO:0000256" key="4">
    <source>
        <dbReference type="RuleBase" id="RU000535"/>
    </source>
</evidence>
<keyword evidence="2 3" id="KW-0143">Chaperone</keyword>
<dbReference type="GO" id="GO:0005737">
    <property type="term" value="C:cytoplasm"/>
    <property type="evidence" value="ECO:0007669"/>
    <property type="project" value="UniProtKB-SubCell"/>
</dbReference>
<dbReference type="PRINTS" id="PR00297">
    <property type="entry name" value="CHAPERONIN10"/>
</dbReference>